<dbReference type="Proteomes" id="UP000034265">
    <property type="component" value="Unassembled WGS sequence"/>
</dbReference>
<sequence>MKSDALKIAKKFVVSIKTNGIPVTTAYLFGSYAKGNPHPGSDIDVCIVSSKLGKDFIDEYVKLSTVAGKIDDRIEPHPMSPADFAEKYNLLAHEVKTQGIPIIL</sequence>
<dbReference type="Pfam" id="PF01909">
    <property type="entry name" value="NTP_transf_2"/>
    <property type="match status" value="1"/>
</dbReference>
<reference evidence="2 3" key="1">
    <citation type="journal article" date="2015" name="Nature">
        <title>rRNA introns, odd ribosomes, and small enigmatic genomes across a large radiation of phyla.</title>
        <authorList>
            <person name="Brown C.T."/>
            <person name="Hug L.A."/>
            <person name="Thomas B.C."/>
            <person name="Sharon I."/>
            <person name="Castelle C.J."/>
            <person name="Singh A."/>
            <person name="Wilkins M.J."/>
            <person name="Williams K.H."/>
            <person name="Banfield J.F."/>
        </authorList>
    </citation>
    <scope>NUCLEOTIDE SEQUENCE [LARGE SCALE GENOMIC DNA]</scope>
</reference>
<proteinExistence type="predicted"/>
<dbReference type="CDD" id="cd05403">
    <property type="entry name" value="NT_KNTase_like"/>
    <property type="match status" value="1"/>
</dbReference>
<evidence type="ECO:0000313" key="3">
    <source>
        <dbReference type="Proteomes" id="UP000034265"/>
    </source>
</evidence>
<feature type="domain" description="Polymerase nucleotidyl transferase" evidence="1">
    <location>
        <begin position="16"/>
        <end position="70"/>
    </location>
</feature>
<dbReference type="InterPro" id="IPR002934">
    <property type="entry name" value="Polymerase_NTP_transf_dom"/>
</dbReference>
<dbReference type="PANTHER" id="PTHR43449:SF1">
    <property type="entry name" value="POLYMERASE BETA NUCLEOTIDYLTRANSFERASE DOMAIN-CONTAINING PROTEIN"/>
    <property type="match status" value="1"/>
</dbReference>
<accession>A0A0G1TLH5</accession>
<name>A0A0G1TLH5_9BACT</name>
<dbReference type="EMBL" id="LCOT01000042">
    <property type="protein sequence ID" value="KKU82641.1"/>
    <property type="molecule type" value="Genomic_DNA"/>
</dbReference>
<organism evidence="2 3">
    <name type="scientific">Candidatus Amesbacteria bacterium GW2011_GWC2_47_8</name>
    <dbReference type="NCBI Taxonomy" id="1618367"/>
    <lineage>
        <taxon>Bacteria</taxon>
        <taxon>Candidatus Amesiibacteriota</taxon>
    </lineage>
</organism>
<dbReference type="InterPro" id="IPR043519">
    <property type="entry name" value="NT_sf"/>
</dbReference>
<dbReference type="SUPFAM" id="SSF81301">
    <property type="entry name" value="Nucleotidyltransferase"/>
    <property type="match status" value="1"/>
</dbReference>
<comment type="caution">
    <text evidence="2">The sequence shown here is derived from an EMBL/GenBank/DDBJ whole genome shotgun (WGS) entry which is preliminary data.</text>
</comment>
<dbReference type="GO" id="GO:0016779">
    <property type="term" value="F:nucleotidyltransferase activity"/>
    <property type="evidence" value="ECO:0007669"/>
    <property type="project" value="InterPro"/>
</dbReference>
<dbReference type="PANTHER" id="PTHR43449">
    <property type="entry name" value="NUCLEOTIDYLTRANSFERASE"/>
    <property type="match status" value="1"/>
</dbReference>
<gene>
    <name evidence="2" type="ORF">UY11_C0042G0002</name>
</gene>
<protein>
    <submittedName>
        <fullName evidence="2">Polymerase, beta-like protein region protein</fullName>
    </submittedName>
</protein>
<dbReference type="AlphaFoldDB" id="A0A0G1TLH5"/>
<evidence type="ECO:0000313" key="2">
    <source>
        <dbReference type="EMBL" id="KKU82641.1"/>
    </source>
</evidence>
<dbReference type="Gene3D" id="3.30.460.10">
    <property type="entry name" value="Beta Polymerase, domain 2"/>
    <property type="match status" value="1"/>
</dbReference>
<evidence type="ECO:0000259" key="1">
    <source>
        <dbReference type="Pfam" id="PF01909"/>
    </source>
</evidence>